<organism evidence="3 4">
    <name type="scientific">Nephila pilipes</name>
    <name type="common">Giant wood spider</name>
    <name type="synonym">Nephila maculata</name>
    <dbReference type="NCBI Taxonomy" id="299642"/>
    <lineage>
        <taxon>Eukaryota</taxon>
        <taxon>Metazoa</taxon>
        <taxon>Ecdysozoa</taxon>
        <taxon>Arthropoda</taxon>
        <taxon>Chelicerata</taxon>
        <taxon>Arachnida</taxon>
        <taxon>Araneae</taxon>
        <taxon>Araneomorphae</taxon>
        <taxon>Entelegynae</taxon>
        <taxon>Araneoidea</taxon>
        <taxon>Nephilidae</taxon>
        <taxon>Nephila</taxon>
    </lineage>
</organism>
<feature type="non-terminal residue" evidence="3">
    <location>
        <position position="1"/>
    </location>
</feature>
<comment type="caution">
    <text evidence="3">The sequence shown here is derived from an EMBL/GenBank/DDBJ whole genome shotgun (WGS) entry which is preliminary data.</text>
</comment>
<keyword evidence="2" id="KW-0812">Transmembrane</keyword>
<keyword evidence="4" id="KW-1185">Reference proteome</keyword>
<reference evidence="3" key="1">
    <citation type="submission" date="2020-08" db="EMBL/GenBank/DDBJ databases">
        <title>Multicomponent nature underlies the extraordinary mechanical properties of spider dragline silk.</title>
        <authorList>
            <person name="Kono N."/>
            <person name="Nakamura H."/>
            <person name="Mori M."/>
            <person name="Yoshida Y."/>
            <person name="Ohtoshi R."/>
            <person name="Malay A.D."/>
            <person name="Moran D.A.P."/>
            <person name="Tomita M."/>
            <person name="Numata K."/>
            <person name="Arakawa K."/>
        </authorList>
    </citation>
    <scope>NUCLEOTIDE SEQUENCE</scope>
</reference>
<dbReference type="EMBL" id="BMAW01050963">
    <property type="protein sequence ID" value="GFS77835.1"/>
    <property type="molecule type" value="Genomic_DNA"/>
</dbReference>
<dbReference type="AlphaFoldDB" id="A0A8X6T3L4"/>
<feature type="region of interest" description="Disordered" evidence="1">
    <location>
        <begin position="1"/>
        <end position="27"/>
    </location>
</feature>
<evidence type="ECO:0000313" key="3">
    <source>
        <dbReference type="EMBL" id="GFS77835.1"/>
    </source>
</evidence>
<accession>A0A8X6T3L4</accession>
<keyword evidence="2" id="KW-0472">Membrane</keyword>
<gene>
    <name evidence="3" type="ORF">NPIL_620241</name>
</gene>
<keyword evidence="2" id="KW-1133">Transmembrane helix</keyword>
<sequence>ELPVPSHHSQILQSGRPPPTSGKFLSCRNLGISGQERRSDPFMKPSAHPAGWNSFATTRILTLGIGILLFRRRQR</sequence>
<dbReference type="Proteomes" id="UP000887013">
    <property type="component" value="Unassembled WGS sequence"/>
</dbReference>
<name>A0A8X6T3L4_NEPPI</name>
<evidence type="ECO:0000256" key="2">
    <source>
        <dbReference type="SAM" id="Phobius"/>
    </source>
</evidence>
<proteinExistence type="predicted"/>
<feature type="transmembrane region" description="Helical" evidence="2">
    <location>
        <begin position="50"/>
        <end position="70"/>
    </location>
</feature>
<evidence type="ECO:0000313" key="4">
    <source>
        <dbReference type="Proteomes" id="UP000887013"/>
    </source>
</evidence>
<protein>
    <submittedName>
        <fullName evidence="3">Uncharacterized protein</fullName>
    </submittedName>
</protein>
<evidence type="ECO:0000256" key="1">
    <source>
        <dbReference type="SAM" id="MobiDB-lite"/>
    </source>
</evidence>